<comment type="caution">
    <text evidence="2">The sequence shown here is derived from an EMBL/GenBank/DDBJ whole genome shotgun (WGS) entry which is preliminary data.</text>
</comment>
<evidence type="ECO:0000313" key="2">
    <source>
        <dbReference type="EMBL" id="RJE26085.1"/>
    </source>
</evidence>
<evidence type="ECO:0000256" key="1">
    <source>
        <dbReference type="SAM" id="MobiDB-lite"/>
    </source>
</evidence>
<dbReference type="OrthoDB" id="2499658at2759"/>
<keyword evidence="3" id="KW-1185">Reference proteome</keyword>
<gene>
    <name evidence="2" type="ORF">PHISCL_01610</name>
</gene>
<organism evidence="2 3">
    <name type="scientific">Aspergillus sclerotialis</name>
    <dbReference type="NCBI Taxonomy" id="2070753"/>
    <lineage>
        <taxon>Eukaryota</taxon>
        <taxon>Fungi</taxon>
        <taxon>Dikarya</taxon>
        <taxon>Ascomycota</taxon>
        <taxon>Pezizomycotina</taxon>
        <taxon>Eurotiomycetes</taxon>
        <taxon>Eurotiomycetidae</taxon>
        <taxon>Eurotiales</taxon>
        <taxon>Aspergillaceae</taxon>
        <taxon>Aspergillus</taxon>
        <taxon>Aspergillus subgen. Polypaecilum</taxon>
    </lineage>
</organism>
<accession>A0A3A3A7Z1</accession>
<dbReference type="Proteomes" id="UP000266188">
    <property type="component" value="Unassembled WGS sequence"/>
</dbReference>
<dbReference type="STRING" id="2070753.A0A3A3A7Z1"/>
<sequence length="111" mass="11844">MARSPKLLSPPISRRESSFSGQIPLEKSQADYLGQFDGHNGWIESHHNMHGRPSMNPGSVRSFGGGIINSLPNSIPGALDSFAGDLPVPSSHINYSSGFSTAHGSSGHREF</sequence>
<proteinExistence type="predicted"/>
<feature type="region of interest" description="Disordered" evidence="1">
    <location>
        <begin position="1"/>
        <end position="24"/>
    </location>
</feature>
<dbReference type="AlphaFoldDB" id="A0A3A3A7Z1"/>
<evidence type="ECO:0000313" key="3">
    <source>
        <dbReference type="Proteomes" id="UP000266188"/>
    </source>
</evidence>
<protein>
    <submittedName>
        <fullName evidence="2">Uncharacterized protein</fullName>
    </submittedName>
</protein>
<dbReference type="EMBL" id="MVGC01000030">
    <property type="protein sequence ID" value="RJE26085.1"/>
    <property type="molecule type" value="Genomic_DNA"/>
</dbReference>
<name>A0A3A3A7Z1_9EURO</name>
<reference evidence="3" key="1">
    <citation type="submission" date="2017-02" db="EMBL/GenBank/DDBJ databases">
        <authorList>
            <person name="Tafer H."/>
            <person name="Lopandic K."/>
        </authorList>
    </citation>
    <scope>NUCLEOTIDE SEQUENCE [LARGE SCALE GENOMIC DNA]</scope>
    <source>
        <strain evidence="3">CBS 366.77</strain>
    </source>
</reference>